<sequence length="1027" mass="111557">MSNDNHDQRNVNPYAALYGSDGNVFLPNGLPLNVPNNALALPMANAWPVVDHEAKALYDRQIQAMQAQLDAFKSSVDSGYSHYTALEKMVESGERAKQELARLRSGPAYPPTVQPHETLLEPRPSARIEELPSPGTSSRFGPSHRTQQQHAQPHNFHPPPQHTQQNSMHSPYSSQQHARLAQPTAQPYMPFNQRPQSGLPSQYRVPGPSSLNASHVNPASVSGHRWPPQEVPIAAKPQTNIPNTGQSSFSSLQGALGPKAASTPSSMDKPTKMSQASSSSSTSALPTWSGQTQKSSTRSTATPEEEVRQWIPSLIKFLEQELPKFAATGRPGTYYCDMPTIRVYKDELSQVWVTLTASGVPEERYKMEELTKEILLRFVTHWKRLVPGAVTPTAKSTTPSTPQLPSTSTSSGAAKPSQSTDATKHDTIQSTSLAKPSNSSNATAVDFIQATPAKGKKAGQLARDILRALGKTPPTNDQSKNSVAGEEQPEKSAAPGATAPSLVNGAQSSVQDMNVDDDVIPPIAHLSPTPSSPGPHEEVSAKASTKVLAKAMPTGPEPSPLNIKAPPQPSSSKPVFSPTSAFASLPLRPMVSKPPSFPKPAPQPQPYGAEANQIFTSSSTALPLPQRAVPKKRPRSAVSVEIPIKSPPRSLKKKPLDDVKTPLFLRSSSSPIDHPIPDADMNFHGPPDSPTGFDGQQKHGVTTQSRKSGKLRQVEVVIPPPPPYVARYLKKTGKRQAVDRDYSTSESTEDTLSEPEPAGADSIPGSVIEEYDLEESKMVWEAGERARRRPCMWKECDTVLNSAKTLLTHLRRFHGDGVELGGDESVHICSWHHCGQIFADQESFFKHIDRHAWYPLCCIYEGCDETSRSTRQLRHHYETSHKEGDAMKPTPDPFPRLSLAEPPALPPSIPPYILAARVIPATISQARHSTLGPWVLRRLFPPVNVRAKRHHLGAIRLSTGSDNPYEFLNGFSRPAKVPQLEDLNSAEVSLAAHNGMSLQPSSSSSGVLKVVMPVPDNEDAPKSEPSD</sequence>
<comment type="caution">
    <text evidence="3">The sequence shown here is derived from an EMBL/GenBank/DDBJ whole genome shotgun (WGS) entry which is preliminary data.</text>
</comment>
<dbReference type="OrthoDB" id="3254002at2759"/>
<feature type="compositionally biased region" description="Polar residues" evidence="1">
    <location>
        <begin position="285"/>
        <end position="302"/>
    </location>
</feature>
<reference evidence="3" key="1">
    <citation type="submission" date="2020-11" db="EMBL/GenBank/DDBJ databases">
        <authorList>
            <consortium name="DOE Joint Genome Institute"/>
            <person name="Ahrendt S."/>
            <person name="Riley R."/>
            <person name="Andreopoulos W."/>
            <person name="Labutti K."/>
            <person name="Pangilinan J."/>
            <person name="Ruiz-Duenas F.J."/>
            <person name="Barrasa J.M."/>
            <person name="Sanchez-Garcia M."/>
            <person name="Camarero S."/>
            <person name="Miyauchi S."/>
            <person name="Serrano A."/>
            <person name="Linde D."/>
            <person name="Babiker R."/>
            <person name="Drula E."/>
            <person name="Ayuso-Fernandez I."/>
            <person name="Pacheco R."/>
            <person name="Padilla G."/>
            <person name="Ferreira P."/>
            <person name="Barriuso J."/>
            <person name="Kellner H."/>
            <person name="Castanera R."/>
            <person name="Alfaro M."/>
            <person name="Ramirez L."/>
            <person name="Pisabarro A.G."/>
            <person name="Kuo A."/>
            <person name="Tritt A."/>
            <person name="Lipzen A."/>
            <person name="He G."/>
            <person name="Yan M."/>
            <person name="Ng V."/>
            <person name="Cullen D."/>
            <person name="Martin F."/>
            <person name="Rosso M.-N."/>
            <person name="Henrissat B."/>
            <person name="Hibbett D."/>
            <person name="Martinez A.T."/>
            <person name="Grigoriev I.V."/>
        </authorList>
    </citation>
    <scope>NUCLEOTIDE SEQUENCE</scope>
    <source>
        <strain evidence="3">ATCC 90797</strain>
    </source>
</reference>
<feature type="compositionally biased region" description="Polar residues" evidence="1">
    <location>
        <begin position="162"/>
        <end position="177"/>
    </location>
</feature>
<dbReference type="EMBL" id="MU154535">
    <property type="protein sequence ID" value="KAF9498777.1"/>
    <property type="molecule type" value="Genomic_DNA"/>
</dbReference>
<evidence type="ECO:0000313" key="3">
    <source>
        <dbReference type="EMBL" id="KAF9498777.1"/>
    </source>
</evidence>
<dbReference type="Proteomes" id="UP000807025">
    <property type="component" value="Unassembled WGS sequence"/>
</dbReference>
<feature type="compositionally biased region" description="Low complexity" evidence="1">
    <location>
        <begin position="274"/>
        <end position="284"/>
    </location>
</feature>
<feature type="region of interest" description="Disordered" evidence="1">
    <location>
        <begin position="97"/>
        <end position="306"/>
    </location>
</feature>
<dbReference type="InterPro" id="IPR013087">
    <property type="entry name" value="Znf_C2H2_type"/>
</dbReference>
<gene>
    <name evidence="3" type="ORF">BDN71DRAFT_1587136</name>
</gene>
<feature type="compositionally biased region" description="Polar residues" evidence="1">
    <location>
        <begin position="428"/>
        <end position="441"/>
    </location>
</feature>
<feature type="compositionally biased region" description="Polar residues" evidence="1">
    <location>
        <begin position="237"/>
        <end position="253"/>
    </location>
</feature>
<feature type="compositionally biased region" description="Polar residues" evidence="1">
    <location>
        <begin position="209"/>
        <end position="220"/>
    </location>
</feature>
<accession>A0A9P6A280</accession>
<proteinExistence type="predicted"/>
<name>A0A9P6A280_PLEER</name>
<dbReference type="PROSITE" id="PS00028">
    <property type="entry name" value="ZINC_FINGER_C2H2_1"/>
    <property type="match status" value="1"/>
</dbReference>
<evidence type="ECO:0000259" key="2">
    <source>
        <dbReference type="PROSITE" id="PS00028"/>
    </source>
</evidence>
<feature type="region of interest" description="Disordered" evidence="1">
    <location>
        <begin position="996"/>
        <end position="1027"/>
    </location>
</feature>
<feature type="region of interest" description="Disordered" evidence="1">
    <location>
        <begin position="519"/>
        <end position="710"/>
    </location>
</feature>
<feature type="compositionally biased region" description="Polar residues" evidence="1">
    <location>
        <begin position="570"/>
        <end position="582"/>
    </location>
</feature>
<organism evidence="3 4">
    <name type="scientific">Pleurotus eryngii</name>
    <name type="common">Boletus of the steppes</name>
    <dbReference type="NCBI Taxonomy" id="5323"/>
    <lineage>
        <taxon>Eukaryota</taxon>
        <taxon>Fungi</taxon>
        <taxon>Dikarya</taxon>
        <taxon>Basidiomycota</taxon>
        <taxon>Agaricomycotina</taxon>
        <taxon>Agaricomycetes</taxon>
        <taxon>Agaricomycetidae</taxon>
        <taxon>Agaricales</taxon>
        <taxon>Pleurotineae</taxon>
        <taxon>Pleurotaceae</taxon>
        <taxon>Pleurotus</taxon>
    </lineage>
</organism>
<feature type="domain" description="C2H2-type" evidence="2">
    <location>
        <begin position="829"/>
        <end position="851"/>
    </location>
</feature>
<dbReference type="Gene3D" id="3.30.160.60">
    <property type="entry name" value="Classic Zinc Finger"/>
    <property type="match status" value="1"/>
</dbReference>
<evidence type="ECO:0000256" key="1">
    <source>
        <dbReference type="SAM" id="MobiDB-lite"/>
    </source>
</evidence>
<dbReference type="AlphaFoldDB" id="A0A9P6A280"/>
<dbReference type="SMART" id="SM00355">
    <property type="entry name" value="ZnF_C2H2"/>
    <property type="match status" value="3"/>
</dbReference>
<feature type="region of interest" description="Disordered" evidence="1">
    <location>
        <begin position="390"/>
        <end position="441"/>
    </location>
</feature>
<evidence type="ECO:0000313" key="4">
    <source>
        <dbReference type="Proteomes" id="UP000807025"/>
    </source>
</evidence>
<protein>
    <recommendedName>
        <fullName evidence="2">C2H2-type domain-containing protein</fullName>
    </recommendedName>
</protein>
<feature type="region of interest" description="Disordered" evidence="1">
    <location>
        <begin position="735"/>
        <end position="764"/>
    </location>
</feature>
<feature type="compositionally biased region" description="Polar residues" evidence="1">
    <location>
        <begin position="473"/>
        <end position="482"/>
    </location>
</feature>
<feature type="compositionally biased region" description="Basic and acidic residues" evidence="1">
    <location>
        <begin position="118"/>
        <end position="130"/>
    </location>
</feature>
<feature type="compositionally biased region" description="Polar residues" evidence="1">
    <location>
        <begin position="134"/>
        <end position="152"/>
    </location>
</feature>
<feature type="compositionally biased region" description="Pro residues" evidence="1">
    <location>
        <begin position="595"/>
        <end position="605"/>
    </location>
</feature>
<feature type="region of interest" description="Disordered" evidence="1">
    <location>
        <begin position="469"/>
        <end position="503"/>
    </location>
</feature>
<keyword evidence="4" id="KW-1185">Reference proteome</keyword>
<feature type="compositionally biased region" description="Low complexity" evidence="1">
    <location>
        <begin position="391"/>
        <end position="411"/>
    </location>
</feature>